<reference evidence="2" key="1">
    <citation type="journal article" date="2013" name="Stand. Genomic Sci.">
        <title>Genome sequence of the Litoreibacter arenae type strain (DSM 19593(T)), a member of the Roseobacter clade isolated from sea sand.</title>
        <authorList>
            <person name="Riedel T."/>
            <person name="Fiebig A."/>
            <person name="Petersen J."/>
            <person name="Gronow S."/>
            <person name="Kyrpides N.C."/>
            <person name="Goker M."/>
            <person name="Klenk H.P."/>
        </authorList>
    </citation>
    <scope>NUCLEOTIDE SEQUENCE [LARGE SCALE GENOMIC DNA]</scope>
    <source>
        <strain evidence="2">DSM 19593</strain>
    </source>
</reference>
<protein>
    <submittedName>
        <fullName evidence="1">Uncharacterized protein</fullName>
    </submittedName>
</protein>
<evidence type="ECO:0000313" key="1">
    <source>
        <dbReference type="EMBL" id="EPX79097.1"/>
    </source>
</evidence>
<dbReference type="EMBL" id="AONI01000010">
    <property type="protein sequence ID" value="EPX79097.1"/>
    <property type="molecule type" value="Genomic_DNA"/>
</dbReference>
<organism evidence="1 2">
    <name type="scientific">Litoreibacter arenae DSM 19593</name>
    <dbReference type="NCBI Taxonomy" id="1123360"/>
    <lineage>
        <taxon>Bacteria</taxon>
        <taxon>Pseudomonadati</taxon>
        <taxon>Pseudomonadota</taxon>
        <taxon>Alphaproteobacteria</taxon>
        <taxon>Rhodobacterales</taxon>
        <taxon>Roseobacteraceae</taxon>
        <taxon>Litoreibacter</taxon>
    </lineage>
</organism>
<keyword evidence="2" id="KW-1185">Reference proteome</keyword>
<dbReference type="Proteomes" id="UP000015351">
    <property type="component" value="Unassembled WGS sequence"/>
</dbReference>
<name>S9QGZ8_9RHOB</name>
<dbReference type="HOGENOM" id="CLU_3345466_0_0_5"/>
<evidence type="ECO:0000313" key="2">
    <source>
        <dbReference type="Proteomes" id="UP000015351"/>
    </source>
</evidence>
<accession>S9QGZ8</accession>
<dbReference type="STRING" id="1123360.thalar_01916"/>
<dbReference type="AlphaFoldDB" id="S9QGZ8"/>
<gene>
    <name evidence="1" type="ORF">thalar_01916</name>
</gene>
<sequence length="37" mass="4385">MRMMKGAVGWPRFFLVQSKSILRMPLSDWTPSHSRHI</sequence>
<comment type="caution">
    <text evidence="1">The sequence shown here is derived from an EMBL/GenBank/DDBJ whole genome shotgun (WGS) entry which is preliminary data.</text>
</comment>
<proteinExistence type="predicted"/>